<accession>A0A0A8Y4K9</accession>
<organism evidence="1">
    <name type="scientific">Arundo donax</name>
    <name type="common">Giant reed</name>
    <name type="synonym">Donax arundinaceus</name>
    <dbReference type="NCBI Taxonomy" id="35708"/>
    <lineage>
        <taxon>Eukaryota</taxon>
        <taxon>Viridiplantae</taxon>
        <taxon>Streptophyta</taxon>
        <taxon>Embryophyta</taxon>
        <taxon>Tracheophyta</taxon>
        <taxon>Spermatophyta</taxon>
        <taxon>Magnoliopsida</taxon>
        <taxon>Liliopsida</taxon>
        <taxon>Poales</taxon>
        <taxon>Poaceae</taxon>
        <taxon>PACMAD clade</taxon>
        <taxon>Arundinoideae</taxon>
        <taxon>Arundineae</taxon>
        <taxon>Arundo</taxon>
    </lineage>
</organism>
<sequence>MLQFTCCRNRHLLQMLELELPSILSLVILQIIGTCAQGTCCQEGFARMLRSTSLSS</sequence>
<dbReference type="AlphaFoldDB" id="A0A0A8Y4K9"/>
<reference evidence="1" key="2">
    <citation type="journal article" date="2015" name="Data Brief">
        <title>Shoot transcriptome of the giant reed, Arundo donax.</title>
        <authorList>
            <person name="Barrero R.A."/>
            <person name="Guerrero F.D."/>
            <person name="Moolhuijzen P."/>
            <person name="Goolsby J.A."/>
            <person name="Tidwell J."/>
            <person name="Bellgard S.E."/>
            <person name="Bellgard M.I."/>
        </authorList>
    </citation>
    <scope>NUCLEOTIDE SEQUENCE</scope>
    <source>
        <tissue evidence="1">Shoot tissue taken approximately 20 cm above the soil surface</tissue>
    </source>
</reference>
<protein>
    <submittedName>
        <fullName evidence="1">Uncharacterized protein</fullName>
    </submittedName>
</protein>
<reference evidence="1" key="1">
    <citation type="submission" date="2014-09" db="EMBL/GenBank/DDBJ databases">
        <authorList>
            <person name="Magalhaes I.L.F."/>
            <person name="Oliveira U."/>
            <person name="Santos F.R."/>
            <person name="Vidigal T.H.D.A."/>
            <person name="Brescovit A.D."/>
            <person name="Santos A.J."/>
        </authorList>
    </citation>
    <scope>NUCLEOTIDE SEQUENCE</scope>
    <source>
        <tissue evidence="1">Shoot tissue taken approximately 20 cm above the soil surface</tissue>
    </source>
</reference>
<dbReference type="EMBL" id="GBRH01277480">
    <property type="protein sequence ID" value="JAD20415.1"/>
    <property type="molecule type" value="Transcribed_RNA"/>
</dbReference>
<evidence type="ECO:0000313" key="1">
    <source>
        <dbReference type="EMBL" id="JAD20415.1"/>
    </source>
</evidence>
<proteinExistence type="predicted"/>
<name>A0A0A8Y4K9_ARUDO</name>